<evidence type="ECO:0000313" key="1">
    <source>
        <dbReference type="EMBL" id="UXH38151.1"/>
    </source>
</evidence>
<name>A0ABY6AF74_9PSED</name>
<keyword evidence="2" id="KW-1185">Reference proteome</keyword>
<evidence type="ECO:0000313" key="2">
    <source>
        <dbReference type="Proteomes" id="UP001064504"/>
    </source>
</evidence>
<dbReference type="RefSeq" id="WP_261743577.1">
    <property type="nucleotide sequence ID" value="NZ_CP104557.1"/>
</dbReference>
<proteinExistence type="predicted"/>
<protein>
    <submittedName>
        <fullName evidence="1">Uncharacterized protein</fullName>
    </submittedName>
</protein>
<accession>A0ABY6AF74</accession>
<sequence>MSVTLRCLKCEGEEFTKPRRLYRKSVLTCHRCNTIALYGDLLEAAGQRLMADLKVQLSRLKTG</sequence>
<dbReference type="Proteomes" id="UP001064504">
    <property type="component" value="Chromosome"/>
</dbReference>
<reference evidence="1" key="1">
    <citation type="submission" date="2022-09" db="EMBL/GenBank/DDBJ databases">
        <title>Complete genome sequence of Pseudomonas promysalinigenes strain RL-WG26, a newly isolated PGPR with the potential for plant salinity stress alleviation.</title>
        <authorList>
            <person name="Ren L."/>
            <person name="Wang G."/>
            <person name="Hu H."/>
        </authorList>
    </citation>
    <scope>NUCLEOTIDE SEQUENCE</scope>
    <source>
        <strain evidence="1">RL-WG26</strain>
    </source>
</reference>
<gene>
    <name evidence="1" type="ORF">N5C08_14205</name>
</gene>
<organism evidence="1 2">
    <name type="scientific">Pseudomonas promysalinigenes</name>
    <dbReference type="NCBI Taxonomy" id="485898"/>
    <lineage>
        <taxon>Bacteria</taxon>
        <taxon>Pseudomonadati</taxon>
        <taxon>Pseudomonadota</taxon>
        <taxon>Gammaproteobacteria</taxon>
        <taxon>Pseudomonadales</taxon>
        <taxon>Pseudomonadaceae</taxon>
        <taxon>Pseudomonas</taxon>
    </lineage>
</organism>
<dbReference type="EMBL" id="CP104557">
    <property type="protein sequence ID" value="UXH38151.1"/>
    <property type="molecule type" value="Genomic_DNA"/>
</dbReference>